<feature type="region of interest" description="Disordered" evidence="1">
    <location>
        <begin position="1"/>
        <end position="68"/>
    </location>
</feature>
<accession>A0A310SQ60</accession>
<dbReference type="InterPro" id="IPR003598">
    <property type="entry name" value="Ig_sub2"/>
</dbReference>
<dbReference type="AlphaFoldDB" id="A0A310SQ60"/>
<dbReference type="InterPro" id="IPR003599">
    <property type="entry name" value="Ig_sub"/>
</dbReference>
<feature type="compositionally biased region" description="Polar residues" evidence="1">
    <location>
        <begin position="55"/>
        <end position="68"/>
    </location>
</feature>
<dbReference type="InterPro" id="IPR013783">
    <property type="entry name" value="Ig-like_fold"/>
</dbReference>
<reference evidence="3 4" key="1">
    <citation type="submission" date="2015-07" db="EMBL/GenBank/DDBJ databases">
        <title>The genome of Eufriesea mexicana.</title>
        <authorList>
            <person name="Pan H."/>
            <person name="Kapheim K."/>
        </authorList>
    </citation>
    <scope>NUCLEOTIDE SEQUENCE [LARGE SCALE GENOMIC DNA]</scope>
    <source>
        <strain evidence="3">0111107269</strain>
        <tissue evidence="3">Whole body</tissue>
    </source>
</reference>
<sequence length="317" mass="34782">MTEAKEYSTPATITTLESCQHSNTPKSSAGNQPLSSISINRTQNAYHSGEIYNPTGRTRQNNHPSSRPSYTAPIAQNIRAVGAVGNKTSRSFLHRDTVKLSDEPVVTLELGSNLNLSAIREGIDVYFECNIKSNPWVYKVSWRHNGNPLYHNPATGTIISNQSLVLQSVTRGRAGIYTCIGSNQEGDGESNPLNLDIKSGLETPDYACNGCTRDAIDARKPNDGRSIARDMDSGITGVNNDWLRRRSNGISIAESSLDFPNRDLENIGTEKETGSRKYLGFLKVSEIQKVSGNLENGKDSQKYPRSRLEPRDAAAHL</sequence>
<dbReference type="OrthoDB" id="8825892at2759"/>
<dbReference type="SMART" id="SM00408">
    <property type="entry name" value="IGc2"/>
    <property type="match status" value="1"/>
</dbReference>
<evidence type="ECO:0000313" key="3">
    <source>
        <dbReference type="EMBL" id="OAD57719.1"/>
    </source>
</evidence>
<dbReference type="Proteomes" id="UP000250275">
    <property type="component" value="Unassembled WGS sequence"/>
</dbReference>
<dbReference type="Pfam" id="PF13927">
    <property type="entry name" value="Ig_3"/>
    <property type="match status" value="1"/>
</dbReference>
<feature type="domain" description="Ig-like" evidence="2">
    <location>
        <begin position="104"/>
        <end position="196"/>
    </location>
</feature>
<dbReference type="PANTHER" id="PTHR23278:SF30">
    <property type="entry name" value="SIDESTEP VIII, ISOFORM B"/>
    <property type="match status" value="1"/>
</dbReference>
<keyword evidence="3" id="KW-0675">Receptor</keyword>
<evidence type="ECO:0000313" key="4">
    <source>
        <dbReference type="Proteomes" id="UP000250275"/>
    </source>
</evidence>
<name>A0A310SQ60_9HYME</name>
<dbReference type="SMART" id="SM00409">
    <property type="entry name" value="IG"/>
    <property type="match status" value="1"/>
</dbReference>
<evidence type="ECO:0000256" key="1">
    <source>
        <dbReference type="SAM" id="MobiDB-lite"/>
    </source>
</evidence>
<keyword evidence="4" id="KW-1185">Reference proteome</keyword>
<feature type="compositionally biased region" description="Polar residues" evidence="1">
    <location>
        <begin position="9"/>
        <end position="46"/>
    </location>
</feature>
<dbReference type="Gene3D" id="2.60.40.10">
    <property type="entry name" value="Immunoglobulins"/>
    <property type="match status" value="1"/>
</dbReference>
<dbReference type="SUPFAM" id="SSF48726">
    <property type="entry name" value="Immunoglobulin"/>
    <property type="match status" value="1"/>
</dbReference>
<feature type="compositionally biased region" description="Basic and acidic residues" evidence="1">
    <location>
        <begin position="296"/>
        <end position="317"/>
    </location>
</feature>
<dbReference type="EMBL" id="KQ761380">
    <property type="protein sequence ID" value="OAD57719.1"/>
    <property type="molecule type" value="Genomic_DNA"/>
</dbReference>
<gene>
    <name evidence="3" type="ORF">WN48_01655</name>
</gene>
<feature type="region of interest" description="Disordered" evidence="1">
    <location>
        <begin position="292"/>
        <end position="317"/>
    </location>
</feature>
<proteinExistence type="predicted"/>
<dbReference type="PROSITE" id="PS50835">
    <property type="entry name" value="IG_LIKE"/>
    <property type="match status" value="1"/>
</dbReference>
<dbReference type="PANTHER" id="PTHR23278">
    <property type="entry name" value="SIDESTEP PROTEIN"/>
    <property type="match status" value="1"/>
</dbReference>
<protein>
    <submittedName>
        <fullName evidence="3">B-cell receptor CD22</fullName>
    </submittedName>
</protein>
<organism evidence="3 4">
    <name type="scientific">Eufriesea mexicana</name>
    <dbReference type="NCBI Taxonomy" id="516756"/>
    <lineage>
        <taxon>Eukaryota</taxon>
        <taxon>Metazoa</taxon>
        <taxon>Ecdysozoa</taxon>
        <taxon>Arthropoda</taxon>
        <taxon>Hexapoda</taxon>
        <taxon>Insecta</taxon>
        <taxon>Pterygota</taxon>
        <taxon>Neoptera</taxon>
        <taxon>Endopterygota</taxon>
        <taxon>Hymenoptera</taxon>
        <taxon>Apocrita</taxon>
        <taxon>Aculeata</taxon>
        <taxon>Apoidea</taxon>
        <taxon>Anthophila</taxon>
        <taxon>Apidae</taxon>
        <taxon>Eufriesea</taxon>
    </lineage>
</organism>
<evidence type="ECO:0000259" key="2">
    <source>
        <dbReference type="PROSITE" id="PS50835"/>
    </source>
</evidence>
<dbReference type="InterPro" id="IPR036179">
    <property type="entry name" value="Ig-like_dom_sf"/>
</dbReference>
<dbReference type="InterPro" id="IPR007110">
    <property type="entry name" value="Ig-like_dom"/>
</dbReference>